<reference evidence="1 2" key="1">
    <citation type="submission" date="2013-01" db="EMBL/GenBank/DDBJ databases">
        <authorList>
            <person name="Harkins D.M."/>
            <person name="Durkin A.S."/>
            <person name="Brinkac L.M."/>
            <person name="Haft D.H."/>
            <person name="Selengut J.D."/>
            <person name="Sanka R."/>
            <person name="DePew J."/>
            <person name="Purushe J."/>
            <person name="Hartskeerl R.A."/>
            <person name="Ahmed A."/>
            <person name="van der Linden H."/>
            <person name="Goris M.G.A."/>
            <person name="Vinetz J.M."/>
            <person name="Sutton G.G."/>
            <person name="Nierman W.C."/>
            <person name="Fouts D.E."/>
        </authorList>
    </citation>
    <scope>NUCLEOTIDE SEQUENCE [LARGE SCALE GENOMIC DNA]</scope>
    <source>
        <strain evidence="1 2">MAVJ 401</strain>
    </source>
</reference>
<protein>
    <submittedName>
        <fullName evidence="1">Uncharacterized protein</fullName>
    </submittedName>
</protein>
<dbReference type="AlphaFoldDB" id="M6JZS6"/>
<organism evidence="1 2">
    <name type="scientific">Leptospira santarosai serovar Arenal str. MAVJ 401</name>
    <dbReference type="NCBI Taxonomy" id="1049976"/>
    <lineage>
        <taxon>Bacteria</taxon>
        <taxon>Pseudomonadati</taxon>
        <taxon>Spirochaetota</taxon>
        <taxon>Spirochaetia</taxon>
        <taxon>Leptospirales</taxon>
        <taxon>Leptospiraceae</taxon>
        <taxon>Leptospira</taxon>
    </lineage>
</organism>
<dbReference type="Proteomes" id="UP000012106">
    <property type="component" value="Unassembled WGS sequence"/>
</dbReference>
<comment type="caution">
    <text evidence="1">The sequence shown here is derived from an EMBL/GenBank/DDBJ whole genome shotgun (WGS) entry which is preliminary data.</text>
</comment>
<gene>
    <name evidence="1" type="ORF">LEP1GSC063_0205</name>
</gene>
<sequence length="60" mass="7150">MKRDQQIGIAKDFFLPRIRQFVDRSGKRGPALGRIRPIFFFVMKLKSYRFIFDPNSNEAE</sequence>
<accession>M6JZS6</accession>
<dbReference type="EMBL" id="AHMU02000062">
    <property type="protein sequence ID" value="EMN20987.1"/>
    <property type="molecule type" value="Genomic_DNA"/>
</dbReference>
<proteinExistence type="predicted"/>
<name>M6JZS6_9LEPT</name>
<evidence type="ECO:0000313" key="1">
    <source>
        <dbReference type="EMBL" id="EMN20987.1"/>
    </source>
</evidence>
<evidence type="ECO:0000313" key="2">
    <source>
        <dbReference type="Proteomes" id="UP000012106"/>
    </source>
</evidence>